<sequence length="170" mass="19579">MATEEEKRKLEQVRLSLEMVGRDWWAEADGEATRLMVRDPADGLPRPVATFAADAPAPFLDFIIASADTTALTLDLLDRCRRAYRELAGSQPKPKRYAAECAMKCKNDQAFRQYLIERHALPDATDFERIKIRMHSILRIQSLTELDSDEAAARRWKGLRGDFEQWRRGR</sequence>
<proteinExistence type="predicted"/>
<dbReference type="EMBL" id="JACHBC010000004">
    <property type="protein sequence ID" value="MBB5560600.1"/>
    <property type="molecule type" value="Genomic_DNA"/>
</dbReference>
<reference evidence="1 2" key="1">
    <citation type="submission" date="2020-08" db="EMBL/GenBank/DDBJ databases">
        <title>Genomic Encyclopedia of Type Strains, Phase IV (KMG-V): Genome sequencing to study the core and pangenomes of soil and plant-associated prokaryotes.</title>
        <authorList>
            <person name="Whitman W."/>
        </authorList>
    </citation>
    <scope>NUCLEOTIDE SEQUENCE [LARGE SCALE GENOMIC DNA]</scope>
    <source>
        <strain evidence="1 2">SEMIA 4034</strain>
    </source>
</reference>
<dbReference type="Proteomes" id="UP000528824">
    <property type="component" value="Unassembled WGS sequence"/>
</dbReference>
<evidence type="ECO:0000313" key="1">
    <source>
        <dbReference type="EMBL" id="MBB5560600.1"/>
    </source>
</evidence>
<comment type="caution">
    <text evidence="1">The sequence shown here is derived from an EMBL/GenBank/DDBJ whole genome shotgun (WGS) entry which is preliminary data.</text>
</comment>
<name>A0A7W8XCY1_9HYPH</name>
<dbReference type="AlphaFoldDB" id="A0A7W8XCY1"/>
<gene>
    <name evidence="1" type="ORF">GGI59_002262</name>
</gene>
<accession>A0A7W8XCY1</accession>
<organism evidence="1 2">
    <name type="scientific">Rhizobium lentis</name>
    <dbReference type="NCBI Taxonomy" id="1138194"/>
    <lineage>
        <taxon>Bacteria</taxon>
        <taxon>Pseudomonadati</taxon>
        <taxon>Pseudomonadota</taxon>
        <taxon>Alphaproteobacteria</taxon>
        <taxon>Hyphomicrobiales</taxon>
        <taxon>Rhizobiaceae</taxon>
        <taxon>Rhizobium/Agrobacterium group</taxon>
        <taxon>Rhizobium</taxon>
    </lineage>
</organism>
<protein>
    <submittedName>
        <fullName evidence="1">Uncharacterized protein</fullName>
    </submittedName>
</protein>
<keyword evidence="2" id="KW-1185">Reference proteome</keyword>
<dbReference type="RefSeq" id="WP_183916126.1">
    <property type="nucleotide sequence ID" value="NZ_JACHBB010000004.1"/>
</dbReference>
<evidence type="ECO:0000313" key="2">
    <source>
        <dbReference type="Proteomes" id="UP000528824"/>
    </source>
</evidence>